<dbReference type="RefSeq" id="WP_303306080.1">
    <property type="nucleotide sequence ID" value="NZ_JAODOP010000004.1"/>
</dbReference>
<dbReference type="Proteomes" id="UP001337305">
    <property type="component" value="Unassembled WGS sequence"/>
</dbReference>
<accession>A0ABU7XSS5</accession>
<sequence length="161" mass="18926">MNDNEIKKIFNFLEELSWVFKSHKNVDLNDFLNEIRINQNIRNSIMHGTINESRLSEKDRLIGILPKLLNDKKLFSRNSDLIDFAESTFNISISRPEKRSRYEIIGLVIIEILELKNNRVLDITDAIQSLTSNTKFKTMLKKKKNSPNFSWNEAIREITNQ</sequence>
<organism evidence="1 2">
    <name type="scientific">Flavivirga spongiicola</name>
    <dbReference type="NCBI Taxonomy" id="421621"/>
    <lineage>
        <taxon>Bacteria</taxon>
        <taxon>Pseudomonadati</taxon>
        <taxon>Bacteroidota</taxon>
        <taxon>Flavobacteriia</taxon>
        <taxon>Flavobacteriales</taxon>
        <taxon>Flavobacteriaceae</taxon>
        <taxon>Flavivirga</taxon>
    </lineage>
</organism>
<dbReference type="EMBL" id="JAODOP010000004">
    <property type="protein sequence ID" value="MEF3833740.1"/>
    <property type="molecule type" value="Genomic_DNA"/>
</dbReference>
<protein>
    <recommendedName>
        <fullName evidence="3">Apea-like HEPN domain-containing protein</fullName>
    </recommendedName>
</protein>
<reference evidence="1 2" key="1">
    <citation type="submission" date="2022-09" db="EMBL/GenBank/DDBJ databases">
        <title>Genome sequencing of Flavivirga sp. MEBiC05379.</title>
        <authorList>
            <person name="Oh H.-M."/>
            <person name="Kwon K.K."/>
            <person name="Park M.J."/>
            <person name="Yang S.-H."/>
        </authorList>
    </citation>
    <scope>NUCLEOTIDE SEQUENCE [LARGE SCALE GENOMIC DNA]</scope>
    <source>
        <strain evidence="1 2">MEBiC05379</strain>
    </source>
</reference>
<comment type="caution">
    <text evidence="1">The sequence shown here is derived from an EMBL/GenBank/DDBJ whole genome shotgun (WGS) entry which is preliminary data.</text>
</comment>
<name>A0ABU7XSS5_9FLAO</name>
<keyword evidence="2" id="KW-1185">Reference proteome</keyword>
<evidence type="ECO:0008006" key="3">
    <source>
        <dbReference type="Google" id="ProtNLM"/>
    </source>
</evidence>
<proteinExistence type="predicted"/>
<gene>
    <name evidence="1" type="ORF">N1F79_11405</name>
</gene>
<evidence type="ECO:0000313" key="2">
    <source>
        <dbReference type="Proteomes" id="UP001337305"/>
    </source>
</evidence>
<evidence type="ECO:0000313" key="1">
    <source>
        <dbReference type="EMBL" id="MEF3833740.1"/>
    </source>
</evidence>